<reference evidence="1" key="1">
    <citation type="journal article" date="2020" name="Nat. Commun.">
        <title>Large-scale genome sequencing of mycorrhizal fungi provides insights into the early evolution of symbiotic traits.</title>
        <authorList>
            <person name="Miyauchi S."/>
            <person name="Kiss E."/>
            <person name="Kuo A."/>
            <person name="Drula E."/>
            <person name="Kohler A."/>
            <person name="Sanchez-Garcia M."/>
            <person name="Morin E."/>
            <person name="Andreopoulos B."/>
            <person name="Barry K.W."/>
            <person name="Bonito G."/>
            <person name="Buee M."/>
            <person name="Carver A."/>
            <person name="Chen C."/>
            <person name="Cichocki N."/>
            <person name="Clum A."/>
            <person name="Culley D."/>
            <person name="Crous P.W."/>
            <person name="Fauchery L."/>
            <person name="Girlanda M."/>
            <person name="Hayes R.D."/>
            <person name="Keri Z."/>
            <person name="LaButti K."/>
            <person name="Lipzen A."/>
            <person name="Lombard V."/>
            <person name="Magnuson J."/>
            <person name="Maillard F."/>
            <person name="Murat C."/>
            <person name="Nolan M."/>
            <person name="Ohm R.A."/>
            <person name="Pangilinan J."/>
            <person name="Pereira M.F."/>
            <person name="Perotto S."/>
            <person name="Peter M."/>
            <person name="Pfister S."/>
            <person name="Riley R."/>
            <person name="Sitrit Y."/>
            <person name="Stielow J.B."/>
            <person name="Szollosi G."/>
            <person name="Zifcakova L."/>
            <person name="Stursova M."/>
            <person name="Spatafora J.W."/>
            <person name="Tedersoo L."/>
            <person name="Vaario L.M."/>
            <person name="Yamada A."/>
            <person name="Yan M."/>
            <person name="Wang P."/>
            <person name="Xu J."/>
            <person name="Bruns T."/>
            <person name="Baldrian P."/>
            <person name="Vilgalys R."/>
            <person name="Dunand C."/>
            <person name="Henrissat B."/>
            <person name="Grigoriev I.V."/>
            <person name="Hibbett D."/>
            <person name="Nagy L.G."/>
            <person name="Martin F.M."/>
        </authorList>
    </citation>
    <scope>NUCLEOTIDE SEQUENCE</scope>
    <source>
        <strain evidence="1">UP504</strain>
    </source>
</reference>
<keyword evidence="2" id="KW-1185">Reference proteome</keyword>
<dbReference type="Proteomes" id="UP000886523">
    <property type="component" value="Unassembled WGS sequence"/>
</dbReference>
<evidence type="ECO:0000313" key="1">
    <source>
        <dbReference type="EMBL" id="KAF9504225.1"/>
    </source>
</evidence>
<protein>
    <submittedName>
        <fullName evidence="1">Uncharacterized protein</fullName>
    </submittedName>
</protein>
<dbReference type="EMBL" id="MU129248">
    <property type="protein sequence ID" value="KAF9504225.1"/>
    <property type="molecule type" value="Genomic_DNA"/>
</dbReference>
<name>A0A9P6AF60_9AGAM</name>
<organism evidence="1 2">
    <name type="scientific">Hydnum rufescens UP504</name>
    <dbReference type="NCBI Taxonomy" id="1448309"/>
    <lineage>
        <taxon>Eukaryota</taxon>
        <taxon>Fungi</taxon>
        <taxon>Dikarya</taxon>
        <taxon>Basidiomycota</taxon>
        <taxon>Agaricomycotina</taxon>
        <taxon>Agaricomycetes</taxon>
        <taxon>Cantharellales</taxon>
        <taxon>Hydnaceae</taxon>
        <taxon>Hydnum</taxon>
    </lineage>
</organism>
<evidence type="ECO:0000313" key="2">
    <source>
        <dbReference type="Proteomes" id="UP000886523"/>
    </source>
</evidence>
<sequence length="81" mass="9095">MSPRCMMHTIPSLITLKSAWCIWFVTVSENCHACGGLFSPSLNQWTLNVGVLWVCLDRALIVAQFQKMGREVDTRANATHT</sequence>
<dbReference type="AlphaFoldDB" id="A0A9P6AF60"/>
<comment type="caution">
    <text evidence="1">The sequence shown here is derived from an EMBL/GenBank/DDBJ whole genome shotgun (WGS) entry which is preliminary data.</text>
</comment>
<proteinExistence type="predicted"/>
<accession>A0A9P6AF60</accession>
<gene>
    <name evidence="1" type="ORF">BS47DRAFT_1355458</name>
</gene>